<keyword evidence="4 6" id="KW-0472">Membrane</keyword>
<evidence type="ECO:0000256" key="5">
    <source>
        <dbReference type="SAM" id="MobiDB-lite"/>
    </source>
</evidence>
<feature type="domain" description="DUF1232" evidence="7">
    <location>
        <begin position="22"/>
        <end position="57"/>
    </location>
</feature>
<proteinExistence type="predicted"/>
<comment type="subcellular location">
    <subcellularLocation>
        <location evidence="1">Endomembrane system</location>
        <topology evidence="1">Multi-pass membrane protein</topology>
    </subcellularLocation>
</comment>
<name>A0A1L9QQR8_9CYAN</name>
<evidence type="ECO:0000256" key="3">
    <source>
        <dbReference type="ARBA" id="ARBA00022989"/>
    </source>
</evidence>
<comment type="caution">
    <text evidence="8">The sequence shown here is derived from an EMBL/GenBank/DDBJ whole genome shotgun (WGS) entry which is preliminary data.</text>
</comment>
<sequence length="100" mass="11242">MSNPIQSLYTWYRNMIRNPQYRWWIILGTLVYIFSPLDISPDVFPIAGQIDDVAVMVILLSEVSQLILDRVKAQQPSTPTSPSGETTSKNTVDVDAVSLD</sequence>
<dbReference type="STRING" id="1925591.BI308_13390"/>
<evidence type="ECO:0000313" key="8">
    <source>
        <dbReference type="EMBL" id="OJJ25030.1"/>
    </source>
</evidence>
<evidence type="ECO:0000259" key="7">
    <source>
        <dbReference type="Pfam" id="PF06803"/>
    </source>
</evidence>
<protein>
    <recommendedName>
        <fullName evidence="7">DUF1232 domain-containing protein</fullName>
    </recommendedName>
</protein>
<feature type="transmembrane region" description="Helical" evidence="6">
    <location>
        <begin position="21"/>
        <end position="37"/>
    </location>
</feature>
<keyword evidence="9" id="KW-1185">Reference proteome</keyword>
<feature type="compositionally biased region" description="Low complexity" evidence="5">
    <location>
        <begin position="76"/>
        <end position="88"/>
    </location>
</feature>
<keyword evidence="3 6" id="KW-1133">Transmembrane helix</keyword>
<evidence type="ECO:0000256" key="1">
    <source>
        <dbReference type="ARBA" id="ARBA00004127"/>
    </source>
</evidence>
<dbReference type="GO" id="GO:0012505">
    <property type="term" value="C:endomembrane system"/>
    <property type="evidence" value="ECO:0007669"/>
    <property type="project" value="UniProtKB-SubCell"/>
</dbReference>
<dbReference type="EMBL" id="MLAW01000022">
    <property type="protein sequence ID" value="OJJ25030.1"/>
    <property type="molecule type" value="Genomic_DNA"/>
</dbReference>
<accession>A0A1L9QQR8</accession>
<dbReference type="Proteomes" id="UP000183940">
    <property type="component" value="Unassembled WGS sequence"/>
</dbReference>
<gene>
    <name evidence="8" type="ORF">BI308_13390</name>
</gene>
<dbReference type="Pfam" id="PF06803">
    <property type="entry name" value="DUF1232"/>
    <property type="match status" value="1"/>
</dbReference>
<evidence type="ECO:0000256" key="6">
    <source>
        <dbReference type="SAM" id="Phobius"/>
    </source>
</evidence>
<feature type="region of interest" description="Disordered" evidence="5">
    <location>
        <begin position="74"/>
        <end position="100"/>
    </location>
</feature>
<keyword evidence="2 6" id="KW-0812">Transmembrane</keyword>
<evidence type="ECO:0000256" key="4">
    <source>
        <dbReference type="ARBA" id="ARBA00023136"/>
    </source>
</evidence>
<reference evidence="8" key="1">
    <citation type="submission" date="2016-10" db="EMBL/GenBank/DDBJ databases">
        <title>CRISPR-Cas defence system in Roseofilum reptotaenium: evidence of a bacteriophage-cyanobacterium arms race in the coral black band disease.</title>
        <authorList>
            <person name="Buerger P."/>
            <person name="Wood-Charlson E.M."/>
            <person name="Weynberg K.D."/>
            <person name="Willis B."/>
            <person name="Van Oppen M.J."/>
        </authorList>
    </citation>
    <scope>NUCLEOTIDE SEQUENCE [LARGE SCALE GENOMIC DNA]</scope>
    <source>
        <strain evidence="8">AO1-A</strain>
    </source>
</reference>
<organism evidence="8 9">
    <name type="scientific">Roseofilum reptotaenium AO1-A</name>
    <dbReference type="NCBI Taxonomy" id="1925591"/>
    <lineage>
        <taxon>Bacteria</taxon>
        <taxon>Bacillati</taxon>
        <taxon>Cyanobacteriota</taxon>
        <taxon>Cyanophyceae</taxon>
        <taxon>Desertifilales</taxon>
        <taxon>Desertifilaceae</taxon>
        <taxon>Roseofilum</taxon>
    </lineage>
</organism>
<dbReference type="AlphaFoldDB" id="A0A1L9QQR8"/>
<evidence type="ECO:0000313" key="9">
    <source>
        <dbReference type="Proteomes" id="UP000183940"/>
    </source>
</evidence>
<dbReference type="InterPro" id="IPR010652">
    <property type="entry name" value="DUF1232"/>
</dbReference>
<evidence type="ECO:0000256" key="2">
    <source>
        <dbReference type="ARBA" id="ARBA00022692"/>
    </source>
</evidence>